<dbReference type="Proteomes" id="UP000594042">
    <property type="component" value="Chromosome"/>
</dbReference>
<gene>
    <name evidence="8" type="ORF">Cop2CBH44_15940</name>
</gene>
<protein>
    <submittedName>
        <fullName evidence="8">Lipopolysaccharide biosynthesis protein</fullName>
    </submittedName>
</protein>
<comment type="subcellular location">
    <subcellularLocation>
        <location evidence="1">Cell membrane</location>
        <topology evidence="1">Multi-pass membrane protein</topology>
    </subcellularLocation>
</comment>
<dbReference type="EMBL" id="AP023322">
    <property type="protein sequence ID" value="BCI63241.1"/>
    <property type="molecule type" value="Genomic_DNA"/>
</dbReference>
<feature type="transmembrane region" description="Helical" evidence="7">
    <location>
        <begin position="173"/>
        <end position="193"/>
    </location>
</feature>
<feature type="transmembrane region" description="Helical" evidence="7">
    <location>
        <begin position="330"/>
        <end position="348"/>
    </location>
</feature>
<dbReference type="KEGG" id="copr:Cop2CBH44_15940"/>
<evidence type="ECO:0000256" key="6">
    <source>
        <dbReference type="ARBA" id="ARBA00023136"/>
    </source>
</evidence>
<feature type="transmembrane region" description="Helical" evidence="7">
    <location>
        <begin position="417"/>
        <end position="435"/>
    </location>
</feature>
<feature type="transmembrane region" description="Helical" evidence="7">
    <location>
        <begin position="116"/>
        <end position="138"/>
    </location>
</feature>
<comment type="similarity">
    <text evidence="2">Belongs to the polysaccharide synthase family.</text>
</comment>
<feature type="transmembrane region" description="Helical" evidence="7">
    <location>
        <begin position="150"/>
        <end position="167"/>
    </location>
</feature>
<evidence type="ECO:0000256" key="1">
    <source>
        <dbReference type="ARBA" id="ARBA00004651"/>
    </source>
</evidence>
<organism evidence="8 9">
    <name type="scientific">Coprobacter secundus subsp. similis</name>
    <dbReference type="NCBI Taxonomy" id="2751153"/>
    <lineage>
        <taxon>Bacteria</taxon>
        <taxon>Pseudomonadati</taxon>
        <taxon>Bacteroidota</taxon>
        <taxon>Bacteroidia</taxon>
        <taxon>Bacteroidales</taxon>
        <taxon>Barnesiellaceae</taxon>
        <taxon>Coprobacter</taxon>
    </lineage>
</organism>
<keyword evidence="4 7" id="KW-0812">Transmembrane</keyword>
<reference evidence="9" key="1">
    <citation type="submission" date="2020-07" db="EMBL/GenBank/DDBJ databases">
        <title>Complete genome sequencing of Coprobacter sp. strain 2CBH44.</title>
        <authorList>
            <person name="Sakamoto M."/>
            <person name="Murakami T."/>
            <person name="Mori H."/>
        </authorList>
    </citation>
    <scope>NUCLEOTIDE SEQUENCE [LARGE SCALE GENOMIC DNA]</scope>
    <source>
        <strain evidence="9">2CBH44</strain>
    </source>
</reference>
<proteinExistence type="inferred from homology"/>
<evidence type="ECO:0000313" key="8">
    <source>
        <dbReference type="EMBL" id="BCI63241.1"/>
    </source>
</evidence>
<keyword evidence="9" id="KW-1185">Reference proteome</keyword>
<dbReference type="PANTHER" id="PTHR30250">
    <property type="entry name" value="PST FAMILY PREDICTED COLANIC ACID TRANSPORTER"/>
    <property type="match status" value="1"/>
</dbReference>
<evidence type="ECO:0000256" key="4">
    <source>
        <dbReference type="ARBA" id="ARBA00022692"/>
    </source>
</evidence>
<keyword evidence="3" id="KW-1003">Cell membrane</keyword>
<keyword evidence="5 7" id="KW-1133">Transmembrane helix</keyword>
<feature type="transmembrane region" description="Helical" evidence="7">
    <location>
        <begin position="82"/>
        <end position="104"/>
    </location>
</feature>
<feature type="transmembrane region" description="Helical" evidence="7">
    <location>
        <begin position="21"/>
        <end position="40"/>
    </location>
</feature>
<dbReference type="Pfam" id="PF13440">
    <property type="entry name" value="Polysacc_synt_3"/>
    <property type="match status" value="1"/>
</dbReference>
<dbReference type="RefSeq" id="WP_021932032.1">
    <property type="nucleotide sequence ID" value="NZ_AP023322.1"/>
</dbReference>
<dbReference type="GO" id="GO:0005886">
    <property type="term" value="C:plasma membrane"/>
    <property type="evidence" value="ECO:0007669"/>
    <property type="project" value="UniProtKB-SubCell"/>
</dbReference>
<evidence type="ECO:0000256" key="5">
    <source>
        <dbReference type="ARBA" id="ARBA00022989"/>
    </source>
</evidence>
<evidence type="ECO:0000256" key="3">
    <source>
        <dbReference type="ARBA" id="ARBA00022475"/>
    </source>
</evidence>
<dbReference type="PANTHER" id="PTHR30250:SF10">
    <property type="entry name" value="LIPOPOLYSACCHARIDE BIOSYNTHESIS PROTEIN WZXC"/>
    <property type="match status" value="1"/>
</dbReference>
<feature type="transmembrane region" description="Helical" evidence="7">
    <location>
        <begin position="369"/>
        <end position="397"/>
    </location>
</feature>
<keyword evidence="6 7" id="KW-0472">Membrane</keyword>
<evidence type="ECO:0000256" key="7">
    <source>
        <dbReference type="SAM" id="Phobius"/>
    </source>
</evidence>
<feature type="transmembrane region" description="Helical" evidence="7">
    <location>
        <begin position="293"/>
        <end position="318"/>
    </location>
</feature>
<dbReference type="InterPro" id="IPR050833">
    <property type="entry name" value="Poly_Biosynth_Transport"/>
</dbReference>
<evidence type="ECO:0000313" key="9">
    <source>
        <dbReference type="Proteomes" id="UP000594042"/>
    </source>
</evidence>
<feature type="transmembrane region" description="Helical" evidence="7">
    <location>
        <begin position="46"/>
        <end position="70"/>
    </location>
</feature>
<dbReference type="AlphaFoldDB" id="A0A7G1HXJ3"/>
<dbReference type="CDD" id="cd13127">
    <property type="entry name" value="MATE_tuaB_like"/>
    <property type="match status" value="1"/>
</dbReference>
<name>A0A7G1HXJ3_9BACT</name>
<sequence length="477" mass="54502">MEDQSLKARTIKGVLWSASERFGSQGIHFILGIIIARLLLPSDYGLIGMLSVFMAVSQTFIDSGFYKALVRKKELSDVDFSTAFYFNIVIGVLCYGLLFVSAPYISSFYHEPRLTILTRVIGLNLIFNSFCVVQRAYFTIRIDFKTQTKITFIASFCSGIAALFLAYKGWGFWALAIQSVLLNLLTALLFWLYSRWRPLWCFSKKSFVDMFSFGSKLLASGLLETIYQNLYTIVIGKKFSATDLGYYTRAYGFAILPSENISTVLSRVFYPVLSKMQDDDEWLYYNYRRLLRLSVYIVFPIMIAMAALSTPMISFLLTDKWLEVAPLLKLLSFAMMLYPVSLINLNIIMVKGRSDLTLRLEVVKKILGIGVLCITVQYSVFVMCCGLVFTWYIGLFVNTYYTEKLIGLSIWSQLKDIYPIFLLSIFSGVVVYLLLPCFSVVWVQLLLGCIIYFFIYATGSYMLGLPELKEILNIIKK</sequence>
<feature type="transmembrane region" description="Helical" evidence="7">
    <location>
        <begin position="442"/>
        <end position="463"/>
    </location>
</feature>
<accession>A0A7G1HXJ3</accession>
<evidence type="ECO:0000256" key="2">
    <source>
        <dbReference type="ARBA" id="ARBA00007430"/>
    </source>
</evidence>